<sequence length="83" mass="9090">MAGQRVRIPATKNCAPQATAVCGCGERQPTEVQWKVSVRGSLLPDQGIPSARSQRIALVTVGALIRNHAYYILLEYHQDLTES</sequence>
<dbReference type="PROSITE" id="PS51257">
    <property type="entry name" value="PROKAR_LIPOPROTEIN"/>
    <property type="match status" value="1"/>
</dbReference>
<keyword evidence="2" id="KW-1185">Reference proteome</keyword>
<accession>A0A8X6YY44</accession>
<dbReference type="AlphaFoldDB" id="A0A8X6YY44"/>
<evidence type="ECO:0000313" key="1">
    <source>
        <dbReference type="EMBL" id="GFY78887.1"/>
    </source>
</evidence>
<dbReference type="Proteomes" id="UP000886998">
    <property type="component" value="Unassembled WGS sequence"/>
</dbReference>
<proteinExistence type="predicted"/>
<gene>
    <name evidence="1" type="primary">AVEN_113893_1</name>
    <name evidence="1" type="ORF">TNIN_86731</name>
</gene>
<comment type="caution">
    <text evidence="1">The sequence shown here is derived from an EMBL/GenBank/DDBJ whole genome shotgun (WGS) entry which is preliminary data.</text>
</comment>
<dbReference type="OrthoDB" id="6432048at2759"/>
<protein>
    <submittedName>
        <fullName evidence="1">Uncharacterized protein</fullName>
    </submittedName>
</protein>
<dbReference type="EMBL" id="BMAV01023263">
    <property type="protein sequence ID" value="GFY78887.1"/>
    <property type="molecule type" value="Genomic_DNA"/>
</dbReference>
<reference evidence="1" key="1">
    <citation type="submission" date="2020-08" db="EMBL/GenBank/DDBJ databases">
        <title>Multicomponent nature underlies the extraordinary mechanical properties of spider dragline silk.</title>
        <authorList>
            <person name="Kono N."/>
            <person name="Nakamura H."/>
            <person name="Mori M."/>
            <person name="Yoshida Y."/>
            <person name="Ohtoshi R."/>
            <person name="Malay A.D."/>
            <person name="Moran D.A.P."/>
            <person name="Tomita M."/>
            <person name="Numata K."/>
            <person name="Arakawa K."/>
        </authorList>
    </citation>
    <scope>NUCLEOTIDE SEQUENCE</scope>
</reference>
<name>A0A8X6YY44_9ARAC</name>
<organism evidence="1 2">
    <name type="scientific">Trichonephila inaurata madagascariensis</name>
    <dbReference type="NCBI Taxonomy" id="2747483"/>
    <lineage>
        <taxon>Eukaryota</taxon>
        <taxon>Metazoa</taxon>
        <taxon>Ecdysozoa</taxon>
        <taxon>Arthropoda</taxon>
        <taxon>Chelicerata</taxon>
        <taxon>Arachnida</taxon>
        <taxon>Araneae</taxon>
        <taxon>Araneomorphae</taxon>
        <taxon>Entelegynae</taxon>
        <taxon>Araneoidea</taxon>
        <taxon>Nephilidae</taxon>
        <taxon>Trichonephila</taxon>
        <taxon>Trichonephila inaurata</taxon>
    </lineage>
</organism>
<evidence type="ECO:0000313" key="2">
    <source>
        <dbReference type="Proteomes" id="UP000886998"/>
    </source>
</evidence>